<evidence type="ECO:0000313" key="2">
    <source>
        <dbReference type="EMBL" id="MFC5659932.1"/>
    </source>
</evidence>
<proteinExistence type="predicted"/>
<evidence type="ECO:0000313" key="3">
    <source>
        <dbReference type="Proteomes" id="UP001596065"/>
    </source>
</evidence>
<dbReference type="Proteomes" id="UP001596065">
    <property type="component" value="Unassembled WGS sequence"/>
</dbReference>
<keyword evidence="1" id="KW-1133">Transmembrane helix</keyword>
<gene>
    <name evidence="2" type="ORF">ACFP3J_31225</name>
</gene>
<feature type="transmembrane region" description="Helical" evidence="1">
    <location>
        <begin position="21"/>
        <end position="41"/>
    </location>
</feature>
<evidence type="ECO:0000256" key="1">
    <source>
        <dbReference type="SAM" id="Phobius"/>
    </source>
</evidence>
<protein>
    <submittedName>
        <fullName evidence="2">Uncharacterized protein</fullName>
    </submittedName>
</protein>
<organism evidence="2 3">
    <name type="scientific">Streptomyces nogalater</name>
    <dbReference type="NCBI Taxonomy" id="38314"/>
    <lineage>
        <taxon>Bacteria</taxon>
        <taxon>Bacillati</taxon>
        <taxon>Actinomycetota</taxon>
        <taxon>Actinomycetes</taxon>
        <taxon>Kitasatosporales</taxon>
        <taxon>Streptomycetaceae</taxon>
        <taxon>Streptomyces</taxon>
    </lineage>
</organism>
<keyword evidence="3" id="KW-1185">Reference proteome</keyword>
<reference evidence="3" key="1">
    <citation type="journal article" date="2019" name="Int. J. Syst. Evol. Microbiol.">
        <title>The Global Catalogue of Microorganisms (GCM) 10K type strain sequencing project: providing services to taxonomists for standard genome sequencing and annotation.</title>
        <authorList>
            <consortium name="The Broad Institute Genomics Platform"/>
            <consortium name="The Broad Institute Genome Sequencing Center for Infectious Disease"/>
            <person name="Wu L."/>
            <person name="Ma J."/>
        </authorList>
    </citation>
    <scope>NUCLEOTIDE SEQUENCE [LARGE SCALE GENOMIC DNA]</scope>
    <source>
        <strain evidence="3">KCTC 5701</strain>
    </source>
</reference>
<dbReference type="RefSeq" id="WP_344350331.1">
    <property type="nucleotide sequence ID" value="NZ_BAAASM010000036.1"/>
</dbReference>
<keyword evidence="1" id="KW-0472">Membrane</keyword>
<accession>A0ABW0WNY2</accession>
<comment type="caution">
    <text evidence="2">The sequence shown here is derived from an EMBL/GenBank/DDBJ whole genome shotgun (WGS) entry which is preliminary data.</text>
</comment>
<dbReference type="EMBL" id="JBHSOE010000079">
    <property type="protein sequence ID" value="MFC5659932.1"/>
    <property type="molecule type" value="Genomic_DNA"/>
</dbReference>
<name>A0ABW0WNY2_STRNO</name>
<feature type="transmembrane region" description="Helical" evidence="1">
    <location>
        <begin position="47"/>
        <end position="67"/>
    </location>
</feature>
<sequence length="68" mass="6617">MSRADPGRPGENGPLLTQRAAIVFLLAALAGLAAAVLAALAGGAWPVAVSAGAGTAASAVLFFKEIID</sequence>
<keyword evidence="1" id="KW-0812">Transmembrane</keyword>